<dbReference type="GO" id="GO:0000287">
    <property type="term" value="F:magnesium ion binding"/>
    <property type="evidence" value="ECO:0007669"/>
    <property type="project" value="UniProtKB-UniRule"/>
</dbReference>
<dbReference type="SUPFAM" id="SSF88723">
    <property type="entry name" value="PIN domain-like"/>
    <property type="match status" value="1"/>
</dbReference>
<evidence type="ECO:0000256" key="3">
    <source>
        <dbReference type="ARBA" id="ARBA00022722"/>
    </source>
</evidence>
<keyword evidence="2 8" id="KW-1277">Toxin-antitoxin system</keyword>
<keyword evidence="8" id="KW-0800">Toxin</keyword>
<evidence type="ECO:0000313" key="11">
    <source>
        <dbReference type="Proteomes" id="UP000176604"/>
    </source>
</evidence>
<dbReference type="EMBL" id="MGEF01000047">
    <property type="protein sequence ID" value="OGL77946.1"/>
    <property type="molecule type" value="Genomic_DNA"/>
</dbReference>
<dbReference type="Pfam" id="PF01850">
    <property type="entry name" value="PIN"/>
    <property type="match status" value="1"/>
</dbReference>
<dbReference type="Gene3D" id="3.40.50.1010">
    <property type="entry name" value="5'-nuclease"/>
    <property type="match status" value="1"/>
</dbReference>
<evidence type="ECO:0000259" key="9">
    <source>
        <dbReference type="Pfam" id="PF01850"/>
    </source>
</evidence>
<gene>
    <name evidence="8" type="primary">vapC</name>
    <name evidence="10" type="ORF">A3J43_00410</name>
</gene>
<organism evidence="10 11">
    <name type="scientific">Candidatus Uhrbacteria bacterium RIFCSPHIGHO2_12_FULL_54_23</name>
    <dbReference type="NCBI Taxonomy" id="1802397"/>
    <lineage>
        <taxon>Bacteria</taxon>
        <taxon>Candidatus Uhriibacteriota</taxon>
    </lineage>
</organism>
<dbReference type="GO" id="GO:0090729">
    <property type="term" value="F:toxin activity"/>
    <property type="evidence" value="ECO:0007669"/>
    <property type="project" value="UniProtKB-KW"/>
</dbReference>
<evidence type="ECO:0000256" key="7">
    <source>
        <dbReference type="ARBA" id="ARBA00038093"/>
    </source>
</evidence>
<dbReference type="InterPro" id="IPR022907">
    <property type="entry name" value="VapC_family"/>
</dbReference>
<sequence>MPLIDSPIFIDYLRGYPPAVEYLDRALLNSSQSHEWEQPAGMAVSVVSVLEIYSGARSRLAQKLAKNLLLECTTLDLSEKIGRRSIVVMERYAPALGLMAPDCLIAATALEYGYLLLTRDLKHFSPIEGLRVEAPY</sequence>
<keyword evidence="3 8" id="KW-0540">Nuclease</keyword>
<dbReference type="HAMAP" id="MF_00265">
    <property type="entry name" value="VapC_Nob1"/>
    <property type="match status" value="1"/>
</dbReference>
<comment type="function">
    <text evidence="8">Toxic component of a toxin-antitoxin (TA) system. An RNase.</text>
</comment>
<evidence type="ECO:0000256" key="6">
    <source>
        <dbReference type="ARBA" id="ARBA00022842"/>
    </source>
</evidence>
<evidence type="ECO:0000313" key="10">
    <source>
        <dbReference type="EMBL" id="OGL77946.1"/>
    </source>
</evidence>
<evidence type="ECO:0000256" key="1">
    <source>
        <dbReference type="ARBA" id="ARBA00001946"/>
    </source>
</evidence>
<dbReference type="InterPro" id="IPR002716">
    <property type="entry name" value="PIN_dom"/>
</dbReference>
<evidence type="ECO:0000256" key="2">
    <source>
        <dbReference type="ARBA" id="ARBA00022649"/>
    </source>
</evidence>
<evidence type="ECO:0000256" key="4">
    <source>
        <dbReference type="ARBA" id="ARBA00022723"/>
    </source>
</evidence>
<dbReference type="STRING" id="1802397.A3J43_00410"/>
<protein>
    <recommendedName>
        <fullName evidence="8">Ribonuclease VapC</fullName>
        <shortName evidence="8">RNase VapC</shortName>
        <ecNumber evidence="8">3.1.-.-</ecNumber>
    </recommendedName>
    <alternativeName>
        <fullName evidence="8">Toxin VapC</fullName>
    </alternativeName>
</protein>
<dbReference type="GO" id="GO:0016787">
    <property type="term" value="F:hydrolase activity"/>
    <property type="evidence" value="ECO:0007669"/>
    <property type="project" value="UniProtKB-KW"/>
</dbReference>
<dbReference type="AlphaFoldDB" id="A0A1F7UI31"/>
<proteinExistence type="inferred from homology"/>
<evidence type="ECO:0000256" key="5">
    <source>
        <dbReference type="ARBA" id="ARBA00022801"/>
    </source>
</evidence>
<feature type="binding site" evidence="8">
    <location>
        <position position="102"/>
    </location>
    <ligand>
        <name>Mg(2+)</name>
        <dbReference type="ChEBI" id="CHEBI:18420"/>
    </ligand>
</feature>
<dbReference type="Proteomes" id="UP000176604">
    <property type="component" value="Unassembled WGS sequence"/>
</dbReference>
<dbReference type="InterPro" id="IPR029060">
    <property type="entry name" value="PIN-like_dom_sf"/>
</dbReference>
<dbReference type="InterPro" id="IPR050556">
    <property type="entry name" value="Type_II_TA_system_RNase"/>
</dbReference>
<keyword evidence="5 8" id="KW-0378">Hydrolase</keyword>
<reference evidence="10 11" key="1">
    <citation type="journal article" date="2016" name="Nat. Commun.">
        <title>Thousands of microbial genomes shed light on interconnected biogeochemical processes in an aquifer system.</title>
        <authorList>
            <person name="Anantharaman K."/>
            <person name="Brown C.T."/>
            <person name="Hug L.A."/>
            <person name="Sharon I."/>
            <person name="Castelle C.J."/>
            <person name="Probst A.J."/>
            <person name="Thomas B.C."/>
            <person name="Singh A."/>
            <person name="Wilkins M.J."/>
            <person name="Karaoz U."/>
            <person name="Brodie E.L."/>
            <person name="Williams K.H."/>
            <person name="Hubbard S.S."/>
            <person name="Banfield J.F."/>
        </authorList>
    </citation>
    <scope>NUCLEOTIDE SEQUENCE [LARGE SCALE GENOMIC DNA]</scope>
</reference>
<accession>A0A1F7UI31</accession>
<dbReference type="EC" id="3.1.-.-" evidence="8"/>
<comment type="caution">
    <text evidence="10">The sequence shown here is derived from an EMBL/GenBank/DDBJ whole genome shotgun (WGS) entry which is preliminary data.</text>
</comment>
<dbReference type="GO" id="GO:0004540">
    <property type="term" value="F:RNA nuclease activity"/>
    <property type="evidence" value="ECO:0007669"/>
    <property type="project" value="InterPro"/>
</dbReference>
<evidence type="ECO:0000256" key="8">
    <source>
        <dbReference type="HAMAP-Rule" id="MF_00265"/>
    </source>
</evidence>
<feature type="binding site" evidence="8">
    <location>
        <position position="5"/>
    </location>
    <ligand>
        <name>Mg(2+)</name>
        <dbReference type="ChEBI" id="CHEBI:18420"/>
    </ligand>
</feature>
<keyword evidence="4 8" id="KW-0479">Metal-binding</keyword>
<comment type="cofactor">
    <cofactor evidence="1 8">
        <name>Mg(2+)</name>
        <dbReference type="ChEBI" id="CHEBI:18420"/>
    </cofactor>
</comment>
<feature type="domain" description="PIN" evidence="9">
    <location>
        <begin position="4"/>
        <end position="122"/>
    </location>
</feature>
<keyword evidence="6 8" id="KW-0460">Magnesium</keyword>
<dbReference type="CDD" id="cd18741">
    <property type="entry name" value="PIN_VapC4-5_FitB-like"/>
    <property type="match status" value="1"/>
</dbReference>
<name>A0A1F7UI31_9BACT</name>
<dbReference type="PANTHER" id="PTHR33653">
    <property type="entry name" value="RIBONUCLEASE VAPC2"/>
    <property type="match status" value="1"/>
</dbReference>
<dbReference type="PANTHER" id="PTHR33653:SF1">
    <property type="entry name" value="RIBONUCLEASE VAPC2"/>
    <property type="match status" value="1"/>
</dbReference>
<comment type="similarity">
    <text evidence="7 8">Belongs to the PINc/VapC protein family.</text>
</comment>